<keyword evidence="1" id="KW-0378">Hydrolase</keyword>
<proteinExistence type="predicted"/>
<dbReference type="InterPro" id="IPR005645">
    <property type="entry name" value="FSH-like_dom"/>
</dbReference>
<dbReference type="InterPro" id="IPR050593">
    <property type="entry name" value="LovG"/>
</dbReference>
<reference evidence="3" key="1">
    <citation type="submission" date="2022-12" db="EMBL/GenBank/DDBJ databases">
        <authorList>
            <person name="Petersen C."/>
        </authorList>
    </citation>
    <scope>NUCLEOTIDE SEQUENCE</scope>
    <source>
        <strain evidence="3">IBT 21472</strain>
    </source>
</reference>
<dbReference type="GO" id="GO:0016787">
    <property type="term" value="F:hydrolase activity"/>
    <property type="evidence" value="ECO:0007669"/>
    <property type="project" value="UniProtKB-KW"/>
</dbReference>
<organism evidence="3 4">
    <name type="scientific">Penicillium atrosanguineum</name>
    <dbReference type="NCBI Taxonomy" id="1132637"/>
    <lineage>
        <taxon>Eukaryota</taxon>
        <taxon>Fungi</taxon>
        <taxon>Dikarya</taxon>
        <taxon>Ascomycota</taxon>
        <taxon>Pezizomycotina</taxon>
        <taxon>Eurotiomycetes</taxon>
        <taxon>Eurotiomycetidae</taxon>
        <taxon>Eurotiales</taxon>
        <taxon>Aspergillaceae</taxon>
        <taxon>Penicillium</taxon>
    </lineage>
</organism>
<protein>
    <recommendedName>
        <fullName evidence="2">Serine hydrolase domain-containing protein</fullName>
    </recommendedName>
</protein>
<name>A0A9W9PNJ5_9EURO</name>
<keyword evidence="4" id="KW-1185">Reference proteome</keyword>
<feature type="domain" description="Serine hydrolase" evidence="2">
    <location>
        <begin position="2"/>
        <end position="203"/>
    </location>
</feature>
<dbReference type="PANTHER" id="PTHR48070:SF6">
    <property type="entry name" value="ESTERASE OVCA2"/>
    <property type="match status" value="1"/>
</dbReference>
<dbReference type="InterPro" id="IPR029058">
    <property type="entry name" value="AB_hydrolase_fold"/>
</dbReference>
<dbReference type="GO" id="GO:0005737">
    <property type="term" value="C:cytoplasm"/>
    <property type="evidence" value="ECO:0007669"/>
    <property type="project" value="TreeGrafter"/>
</dbReference>
<evidence type="ECO:0000256" key="1">
    <source>
        <dbReference type="ARBA" id="ARBA00022801"/>
    </source>
</evidence>
<comment type="caution">
    <text evidence="3">The sequence shown here is derived from an EMBL/GenBank/DDBJ whole genome shotgun (WGS) entry which is preliminary data.</text>
</comment>
<evidence type="ECO:0000259" key="2">
    <source>
        <dbReference type="Pfam" id="PF03959"/>
    </source>
</evidence>
<evidence type="ECO:0000313" key="3">
    <source>
        <dbReference type="EMBL" id="KAJ5302766.1"/>
    </source>
</evidence>
<dbReference type="EMBL" id="JAPZBO010000009">
    <property type="protein sequence ID" value="KAJ5302766.1"/>
    <property type="molecule type" value="Genomic_DNA"/>
</dbReference>
<dbReference type="PANTHER" id="PTHR48070">
    <property type="entry name" value="ESTERASE OVCA2"/>
    <property type="match status" value="1"/>
</dbReference>
<evidence type="ECO:0000313" key="4">
    <source>
        <dbReference type="Proteomes" id="UP001147746"/>
    </source>
</evidence>
<dbReference type="Pfam" id="PF03959">
    <property type="entry name" value="FSH1"/>
    <property type="match status" value="1"/>
</dbReference>
<accession>A0A9W9PNJ5</accession>
<dbReference type="GO" id="GO:0017000">
    <property type="term" value="P:antibiotic biosynthetic process"/>
    <property type="evidence" value="ECO:0007669"/>
    <property type="project" value="UniProtKB-ARBA"/>
</dbReference>
<dbReference type="Proteomes" id="UP001147746">
    <property type="component" value="Unassembled WGS sequence"/>
</dbReference>
<dbReference type="Gene3D" id="3.40.50.1820">
    <property type="entry name" value="alpha/beta hydrolase"/>
    <property type="match status" value="1"/>
</dbReference>
<dbReference type="SUPFAM" id="SSF53474">
    <property type="entry name" value="alpha/beta-Hydrolases"/>
    <property type="match status" value="1"/>
</dbReference>
<dbReference type="AlphaFoldDB" id="A0A9W9PNJ5"/>
<gene>
    <name evidence="3" type="ORF">N7476_009565</name>
</gene>
<dbReference type="GO" id="GO:0005634">
    <property type="term" value="C:nucleus"/>
    <property type="evidence" value="ECO:0007669"/>
    <property type="project" value="TreeGrafter"/>
</dbReference>
<dbReference type="GO" id="GO:0019748">
    <property type="term" value="P:secondary metabolic process"/>
    <property type="evidence" value="ECO:0007669"/>
    <property type="project" value="TreeGrafter"/>
</dbReference>
<dbReference type="GO" id="GO:0072330">
    <property type="term" value="P:monocarboxylic acid biosynthetic process"/>
    <property type="evidence" value="ECO:0007669"/>
    <property type="project" value="UniProtKB-ARBA"/>
</dbReference>
<reference evidence="3" key="2">
    <citation type="journal article" date="2023" name="IMA Fungus">
        <title>Comparative genomic study of the Penicillium genus elucidates a diverse pangenome and 15 lateral gene transfer events.</title>
        <authorList>
            <person name="Petersen C."/>
            <person name="Sorensen T."/>
            <person name="Nielsen M.R."/>
            <person name="Sondergaard T.E."/>
            <person name="Sorensen J.L."/>
            <person name="Fitzpatrick D.A."/>
            <person name="Frisvad J.C."/>
            <person name="Nielsen K.L."/>
        </authorList>
    </citation>
    <scope>NUCLEOTIDE SEQUENCE</scope>
    <source>
        <strain evidence="3">IBT 21472</strain>
    </source>
</reference>
<sequence>MRFLCLHGMGSNARIFKQQTAALRYELGEGHSYDFVDGPVPWEIDHDLDQLAMGEEQTYAICDPNSASSCVAAMENIERYIATEGPYDGIMAFSQGASITLGWMIYKQREAKSGSLQHLPFKVGVFFSNPWRVYDGKALAEDRLAFMDPKDFEGLLDLPTAHIWGSADKDHAMAQAISTSCVADKRSVFVHERGHEIPAKSDTVILMARAINRAIAQAVPAE</sequence>